<protein>
    <submittedName>
        <fullName evidence="10">Trypsin</fullName>
    </submittedName>
</protein>
<evidence type="ECO:0000256" key="1">
    <source>
        <dbReference type="ARBA" id="ARBA00004613"/>
    </source>
</evidence>
<dbReference type="InterPro" id="IPR043504">
    <property type="entry name" value="Peptidase_S1_PA_chymotrypsin"/>
</dbReference>
<keyword evidence="7" id="KW-0325">Glycoprotein</keyword>
<keyword evidence="4 8" id="KW-0732">Signal</keyword>
<evidence type="ECO:0000259" key="9">
    <source>
        <dbReference type="PROSITE" id="PS50240"/>
    </source>
</evidence>
<evidence type="ECO:0000256" key="2">
    <source>
        <dbReference type="ARBA" id="ARBA00007664"/>
    </source>
</evidence>
<dbReference type="SUPFAM" id="SSF50494">
    <property type="entry name" value="Trypsin-like serine proteases"/>
    <property type="match status" value="1"/>
</dbReference>
<comment type="similarity">
    <text evidence="2">Belongs to the peptidase S1 family.</text>
</comment>
<dbReference type="InterPro" id="IPR001314">
    <property type="entry name" value="Peptidase_S1A"/>
</dbReference>
<feature type="signal peptide" evidence="8">
    <location>
        <begin position="1"/>
        <end position="19"/>
    </location>
</feature>
<comment type="caution">
    <text evidence="10">The sequence shown here is derived from an EMBL/GenBank/DDBJ whole genome shotgun (WGS) entry which is preliminary data.</text>
</comment>
<dbReference type="SMR" id="A0A8S9UYW3"/>
<dbReference type="GO" id="GO:0004252">
    <property type="term" value="F:serine-type endopeptidase activity"/>
    <property type="evidence" value="ECO:0007669"/>
    <property type="project" value="InterPro"/>
</dbReference>
<dbReference type="FunFam" id="2.40.10.10:FF:000156">
    <property type="entry name" value="MIP06385p"/>
    <property type="match status" value="1"/>
</dbReference>
<evidence type="ECO:0000256" key="8">
    <source>
        <dbReference type="SAM" id="SignalP"/>
    </source>
</evidence>
<evidence type="ECO:0000256" key="4">
    <source>
        <dbReference type="ARBA" id="ARBA00022729"/>
    </source>
</evidence>
<evidence type="ECO:0000313" key="10">
    <source>
        <dbReference type="EMBL" id="KAF4144344.1"/>
    </source>
</evidence>
<dbReference type="GO" id="GO:0006508">
    <property type="term" value="P:proteolysis"/>
    <property type="evidence" value="ECO:0007669"/>
    <property type="project" value="InterPro"/>
</dbReference>
<keyword evidence="3" id="KW-0964">Secreted</keyword>
<dbReference type="PROSITE" id="PS50240">
    <property type="entry name" value="TRYPSIN_DOM"/>
    <property type="match status" value="1"/>
</dbReference>
<proteinExistence type="inferred from homology"/>
<keyword evidence="5" id="KW-0843">Virulence</keyword>
<evidence type="ECO:0000313" key="11">
    <source>
        <dbReference type="Proteomes" id="UP000704712"/>
    </source>
</evidence>
<feature type="domain" description="Peptidase S1" evidence="9">
    <location>
        <begin position="29"/>
        <end position="256"/>
    </location>
</feature>
<dbReference type="Pfam" id="PF00089">
    <property type="entry name" value="Trypsin"/>
    <property type="match status" value="1"/>
</dbReference>
<dbReference type="InterPro" id="IPR001254">
    <property type="entry name" value="Trypsin_dom"/>
</dbReference>
<dbReference type="CDD" id="cd00190">
    <property type="entry name" value="Tryp_SPc"/>
    <property type="match status" value="1"/>
</dbReference>
<dbReference type="EMBL" id="JAACNO010000863">
    <property type="protein sequence ID" value="KAF4144344.1"/>
    <property type="molecule type" value="Genomic_DNA"/>
</dbReference>
<feature type="chain" id="PRO_5035937616" evidence="8">
    <location>
        <begin position="20"/>
        <end position="258"/>
    </location>
</feature>
<dbReference type="GO" id="GO:0005576">
    <property type="term" value="C:extracellular region"/>
    <property type="evidence" value="ECO:0007669"/>
    <property type="project" value="UniProtKB-SubCell"/>
</dbReference>
<evidence type="ECO:0000256" key="6">
    <source>
        <dbReference type="ARBA" id="ARBA00023157"/>
    </source>
</evidence>
<accession>A0A8S9UYW3</accession>
<dbReference type="PANTHER" id="PTHR24276:SF98">
    <property type="entry name" value="FI18310P1-RELATED"/>
    <property type="match status" value="1"/>
</dbReference>
<evidence type="ECO:0000256" key="3">
    <source>
        <dbReference type="ARBA" id="ARBA00022525"/>
    </source>
</evidence>
<gene>
    <name evidence="10" type="ORF">GN958_ATG06438</name>
</gene>
<sequence length="258" mass="27125">MKIISAVAASSIALGAVSATTDHVSRMLVLGGAVVPSGTKTYTTGIRPTIDGDNFCGGSLISPTHVLTTTACLRGIKPPNWVSVGTHYLNGTHDGEQIKVVAAQNHTNFNSTSGSFDVALLTLEKPSRFKPVKLPAADDSDIVAGMWSKLVGWGYTGYPEKTKAYELQGVSLQVWDNEQCGQLYPVDDTMVCAGGVKGKDSCDGDTGGPLIKERGPGDEDDIVVGLVSWGSECGVGYPGVYSRVSKALEWINSITKGK</sequence>
<dbReference type="SMART" id="SM00020">
    <property type="entry name" value="Tryp_SPc"/>
    <property type="match status" value="1"/>
</dbReference>
<name>A0A8S9UYW3_PHYIN</name>
<dbReference type="Proteomes" id="UP000704712">
    <property type="component" value="Unassembled WGS sequence"/>
</dbReference>
<comment type="subcellular location">
    <subcellularLocation>
        <location evidence="1">Secreted</location>
    </subcellularLocation>
</comment>
<evidence type="ECO:0000256" key="7">
    <source>
        <dbReference type="ARBA" id="ARBA00023180"/>
    </source>
</evidence>
<dbReference type="InterPro" id="IPR050430">
    <property type="entry name" value="Peptidase_S1"/>
</dbReference>
<keyword evidence="6" id="KW-1015">Disulfide bond</keyword>
<dbReference type="PRINTS" id="PR00722">
    <property type="entry name" value="CHYMOTRYPSIN"/>
</dbReference>
<dbReference type="OMA" id="GWGQTCP"/>
<dbReference type="AlphaFoldDB" id="A0A8S9UYW3"/>
<dbReference type="Gene3D" id="2.40.10.10">
    <property type="entry name" value="Trypsin-like serine proteases"/>
    <property type="match status" value="1"/>
</dbReference>
<dbReference type="PANTHER" id="PTHR24276">
    <property type="entry name" value="POLYSERASE-RELATED"/>
    <property type="match status" value="1"/>
</dbReference>
<reference evidence="10" key="1">
    <citation type="submission" date="2020-03" db="EMBL/GenBank/DDBJ databases">
        <title>Hybrid Assembly of Korean Phytophthora infestans isolates.</title>
        <authorList>
            <person name="Prokchorchik M."/>
            <person name="Lee Y."/>
            <person name="Seo J."/>
            <person name="Cho J.-H."/>
            <person name="Park Y.-E."/>
            <person name="Jang D.-C."/>
            <person name="Im J.-S."/>
            <person name="Choi J.-G."/>
            <person name="Park H.-J."/>
            <person name="Lee G.-B."/>
            <person name="Lee Y.-G."/>
            <person name="Hong S.-Y."/>
            <person name="Cho K."/>
            <person name="Sohn K.H."/>
        </authorList>
    </citation>
    <scope>NUCLEOTIDE SEQUENCE</scope>
    <source>
        <strain evidence="10">KR_2_A2</strain>
    </source>
</reference>
<dbReference type="InterPro" id="IPR009003">
    <property type="entry name" value="Peptidase_S1_PA"/>
</dbReference>
<evidence type="ECO:0000256" key="5">
    <source>
        <dbReference type="ARBA" id="ARBA00023026"/>
    </source>
</evidence>
<organism evidence="10 11">
    <name type="scientific">Phytophthora infestans</name>
    <name type="common">Potato late blight agent</name>
    <name type="synonym">Botrytis infestans</name>
    <dbReference type="NCBI Taxonomy" id="4787"/>
    <lineage>
        <taxon>Eukaryota</taxon>
        <taxon>Sar</taxon>
        <taxon>Stramenopiles</taxon>
        <taxon>Oomycota</taxon>
        <taxon>Peronosporomycetes</taxon>
        <taxon>Peronosporales</taxon>
        <taxon>Peronosporaceae</taxon>
        <taxon>Phytophthora</taxon>
    </lineage>
</organism>